<gene>
    <name evidence="8" type="ORF">HF086_010997</name>
</gene>
<feature type="region of interest" description="Disordered" evidence="6">
    <location>
        <begin position="307"/>
        <end position="348"/>
    </location>
</feature>
<dbReference type="InterPro" id="IPR013087">
    <property type="entry name" value="Znf_C2H2_type"/>
</dbReference>
<dbReference type="InterPro" id="IPR036236">
    <property type="entry name" value="Znf_C2H2_sf"/>
</dbReference>
<dbReference type="PANTHER" id="PTHR23057:SF0">
    <property type="entry name" value="JUXTAPOSED WITH ANOTHER ZINC FINGER PROTEIN 1"/>
    <property type="match status" value="1"/>
</dbReference>
<dbReference type="PANTHER" id="PTHR23057">
    <property type="entry name" value="JUXTAPOSED WITH ANOTHER ZINC FINGER PROTEIN 1"/>
    <property type="match status" value="1"/>
</dbReference>
<dbReference type="EMBL" id="JACEFF010000476">
    <property type="protein sequence ID" value="KAH9636801.1"/>
    <property type="molecule type" value="Genomic_DNA"/>
</dbReference>
<reference evidence="8" key="1">
    <citation type="journal article" date="2021" name="G3 (Bethesda)">
        <title>Genome and transcriptome analysis of the beet armyworm Spodoptera exigua reveals targets for pest control. .</title>
        <authorList>
            <person name="Simon S."/>
            <person name="Breeschoten T."/>
            <person name="Jansen H.J."/>
            <person name="Dirks R.P."/>
            <person name="Schranz M.E."/>
            <person name="Ros V.I.D."/>
        </authorList>
    </citation>
    <scope>NUCLEOTIDE SEQUENCE</scope>
    <source>
        <strain evidence="8">TB_SE_WUR_2020</strain>
    </source>
</reference>
<feature type="compositionally biased region" description="Low complexity" evidence="6">
    <location>
        <begin position="327"/>
        <end position="338"/>
    </location>
</feature>
<evidence type="ECO:0000256" key="2">
    <source>
        <dbReference type="ARBA" id="ARBA00022737"/>
    </source>
</evidence>
<dbReference type="SMART" id="SM00355">
    <property type="entry name" value="ZnF_C2H2"/>
    <property type="match status" value="3"/>
</dbReference>
<protein>
    <recommendedName>
        <fullName evidence="7">C2H2-type domain-containing protein</fullName>
    </recommendedName>
</protein>
<keyword evidence="2" id="KW-0677">Repeat</keyword>
<sequence>MNTVLPLTSAIPLYDMAVFMINICKFNGCGITFPRLADLIEHIEDVHIDYDPAVIEQKEASQPACIPLSYVLKFISEASKRENQNAAPVPDVRRRLLSAPKTPSVRSSTPTGSEMDEDELVSPSEDSNDSWTTAEEYSSEFILRYGVKMNASASSGALGPAAQEKPFACPVPGCKKRYKNVNGIKYHSKNGHKKDGKVKKGYRCPCGKSYKTAQGLKSHSITQHIASSQSSTSEHKLHAAKMTGLVVTSSPAQSRTLNLLDAVDGNKLVRIYDSLKGSLPKHAAVAVAPGGGLLAGGAADKLRLERAPKLAVQAAPPPTPRTPPTSPRCTEPTRPTEPASFHSTNLSH</sequence>
<dbReference type="Gene3D" id="3.30.160.60">
    <property type="entry name" value="Classic Zinc Finger"/>
    <property type="match status" value="2"/>
</dbReference>
<organism evidence="8 9">
    <name type="scientific">Spodoptera exigua</name>
    <name type="common">Beet armyworm</name>
    <name type="synonym">Noctua fulgens</name>
    <dbReference type="NCBI Taxonomy" id="7107"/>
    <lineage>
        <taxon>Eukaryota</taxon>
        <taxon>Metazoa</taxon>
        <taxon>Ecdysozoa</taxon>
        <taxon>Arthropoda</taxon>
        <taxon>Hexapoda</taxon>
        <taxon>Insecta</taxon>
        <taxon>Pterygota</taxon>
        <taxon>Neoptera</taxon>
        <taxon>Endopterygota</taxon>
        <taxon>Lepidoptera</taxon>
        <taxon>Glossata</taxon>
        <taxon>Ditrysia</taxon>
        <taxon>Noctuoidea</taxon>
        <taxon>Noctuidae</taxon>
        <taxon>Amphipyrinae</taxon>
        <taxon>Spodoptera</taxon>
    </lineage>
</organism>
<dbReference type="GO" id="GO:0008270">
    <property type="term" value="F:zinc ion binding"/>
    <property type="evidence" value="ECO:0007669"/>
    <property type="project" value="UniProtKB-KW"/>
</dbReference>
<feature type="region of interest" description="Disordered" evidence="6">
    <location>
        <begin position="83"/>
        <end position="133"/>
    </location>
</feature>
<dbReference type="PROSITE" id="PS00028">
    <property type="entry name" value="ZINC_FINGER_C2H2_1"/>
    <property type="match status" value="2"/>
</dbReference>
<keyword evidence="4" id="KW-0862">Zinc</keyword>
<dbReference type="PROSITE" id="PS50157">
    <property type="entry name" value="ZINC_FINGER_C2H2_2"/>
    <property type="match status" value="1"/>
</dbReference>
<accession>A0A922MHZ2</accession>
<evidence type="ECO:0000256" key="1">
    <source>
        <dbReference type="ARBA" id="ARBA00022723"/>
    </source>
</evidence>
<dbReference type="AlphaFoldDB" id="A0A922MHZ2"/>
<proteinExistence type="predicted"/>
<keyword evidence="1" id="KW-0479">Metal-binding</keyword>
<evidence type="ECO:0000259" key="7">
    <source>
        <dbReference type="PROSITE" id="PS50157"/>
    </source>
</evidence>
<evidence type="ECO:0000256" key="6">
    <source>
        <dbReference type="SAM" id="MobiDB-lite"/>
    </source>
</evidence>
<feature type="domain" description="C2H2-type" evidence="7">
    <location>
        <begin position="22"/>
        <end position="52"/>
    </location>
</feature>
<dbReference type="GO" id="GO:0005634">
    <property type="term" value="C:nucleus"/>
    <property type="evidence" value="ECO:0007669"/>
    <property type="project" value="TreeGrafter"/>
</dbReference>
<evidence type="ECO:0000313" key="8">
    <source>
        <dbReference type="EMBL" id="KAH9636801.1"/>
    </source>
</evidence>
<evidence type="ECO:0000313" key="9">
    <source>
        <dbReference type="Proteomes" id="UP000814243"/>
    </source>
</evidence>
<evidence type="ECO:0000256" key="4">
    <source>
        <dbReference type="ARBA" id="ARBA00022833"/>
    </source>
</evidence>
<dbReference type="Proteomes" id="UP000814243">
    <property type="component" value="Unassembled WGS sequence"/>
</dbReference>
<evidence type="ECO:0000256" key="3">
    <source>
        <dbReference type="ARBA" id="ARBA00022771"/>
    </source>
</evidence>
<evidence type="ECO:0000256" key="5">
    <source>
        <dbReference type="PROSITE-ProRule" id="PRU00042"/>
    </source>
</evidence>
<comment type="caution">
    <text evidence="8">The sequence shown here is derived from an EMBL/GenBank/DDBJ whole genome shotgun (WGS) entry which is preliminary data.</text>
</comment>
<dbReference type="InterPro" id="IPR051580">
    <property type="entry name" value="ZnF-Chromatin_assoc"/>
</dbReference>
<keyword evidence="3 5" id="KW-0863">Zinc-finger</keyword>
<feature type="compositionally biased region" description="Pro residues" evidence="6">
    <location>
        <begin position="315"/>
        <end position="326"/>
    </location>
</feature>
<dbReference type="SUPFAM" id="SSF57667">
    <property type="entry name" value="beta-beta-alpha zinc fingers"/>
    <property type="match status" value="1"/>
</dbReference>
<name>A0A922MHZ2_SPOEX</name>